<organism evidence="2 3">
    <name type="scientific">Arctia plantaginis</name>
    <name type="common">Wood tiger moth</name>
    <name type="synonym">Phalaena plantaginis</name>
    <dbReference type="NCBI Taxonomy" id="874455"/>
    <lineage>
        <taxon>Eukaryota</taxon>
        <taxon>Metazoa</taxon>
        <taxon>Ecdysozoa</taxon>
        <taxon>Arthropoda</taxon>
        <taxon>Hexapoda</taxon>
        <taxon>Insecta</taxon>
        <taxon>Pterygota</taxon>
        <taxon>Neoptera</taxon>
        <taxon>Endopterygota</taxon>
        <taxon>Lepidoptera</taxon>
        <taxon>Glossata</taxon>
        <taxon>Ditrysia</taxon>
        <taxon>Noctuoidea</taxon>
        <taxon>Erebidae</taxon>
        <taxon>Arctiinae</taxon>
        <taxon>Arctia</taxon>
    </lineage>
</organism>
<accession>A0A8S0ZLD6</accession>
<comment type="caution">
    <text evidence="2">The sequence shown here is derived from an EMBL/GenBank/DDBJ whole genome shotgun (WGS) entry which is preliminary data.</text>
</comment>
<keyword evidence="1" id="KW-1133">Transmembrane helix</keyword>
<evidence type="ECO:0000313" key="2">
    <source>
        <dbReference type="EMBL" id="CAB3232283.1"/>
    </source>
</evidence>
<dbReference type="OrthoDB" id="1875751at2759"/>
<name>A0A8S0ZLD6_ARCPL</name>
<gene>
    <name evidence="2" type="ORF">APLA_LOCUS5614</name>
</gene>
<evidence type="ECO:0000313" key="3">
    <source>
        <dbReference type="Proteomes" id="UP000494256"/>
    </source>
</evidence>
<reference evidence="2 3" key="1">
    <citation type="submission" date="2020-04" db="EMBL/GenBank/DDBJ databases">
        <authorList>
            <person name="Wallbank WR R."/>
            <person name="Pardo Diaz C."/>
            <person name="Kozak K."/>
            <person name="Martin S."/>
            <person name="Jiggins C."/>
            <person name="Moest M."/>
            <person name="Warren A I."/>
            <person name="Byers J.R.P. K."/>
            <person name="Montejo-Kovacevich G."/>
            <person name="Yen C E."/>
        </authorList>
    </citation>
    <scope>NUCLEOTIDE SEQUENCE [LARGE SCALE GENOMIC DNA]</scope>
</reference>
<feature type="transmembrane region" description="Helical" evidence="1">
    <location>
        <begin position="7"/>
        <end position="28"/>
    </location>
</feature>
<dbReference type="Proteomes" id="UP000494256">
    <property type="component" value="Unassembled WGS sequence"/>
</dbReference>
<sequence>MEQSELMVTVVFFLNGDCLNFLSPIFYLLPFIWRTNLPDFVLFLIFSYLLLYVPTNIIISYDSTPNQKKKFKTEKMVDDVYTPQQDDTNYGQTNYRTTF</sequence>
<evidence type="ECO:0000256" key="1">
    <source>
        <dbReference type="SAM" id="Phobius"/>
    </source>
</evidence>
<keyword evidence="1" id="KW-0472">Membrane</keyword>
<feature type="transmembrane region" description="Helical" evidence="1">
    <location>
        <begin position="40"/>
        <end position="61"/>
    </location>
</feature>
<dbReference type="AlphaFoldDB" id="A0A8S0ZLD6"/>
<proteinExistence type="predicted"/>
<protein>
    <submittedName>
        <fullName evidence="2">Uncharacterized protein</fullName>
    </submittedName>
</protein>
<keyword evidence="1" id="KW-0812">Transmembrane</keyword>
<dbReference type="EMBL" id="CADEBD010000289">
    <property type="protein sequence ID" value="CAB3232283.1"/>
    <property type="molecule type" value="Genomic_DNA"/>
</dbReference>